<protein>
    <recommendedName>
        <fullName evidence="3">Lipoprotein</fullName>
    </recommendedName>
</protein>
<sequence length="160" mass="16827">MSMIRISARPLSRASRRAPRAALALSVTALVTATACQFGPGRVCTLIGSDSGVSVGWDPAAYPDGALFRLCADGECRERESLREFPFGSLQVRMPEEDGPREVAVSLSVTDPARGGRVVHDGAARVTLRKVTPNGEGCGPVVWQAAVRADPRDGLTPAAV</sequence>
<accession>A0ABU4K705</accession>
<dbReference type="RefSeq" id="WP_319009929.1">
    <property type="nucleotide sequence ID" value="NZ_JAWJZF010000359.1"/>
</dbReference>
<reference evidence="1 2" key="1">
    <citation type="submission" date="2023-10" db="EMBL/GenBank/DDBJ databases">
        <authorList>
            <person name="Wang X.X."/>
        </authorList>
    </citation>
    <scope>NUCLEOTIDE SEQUENCE [LARGE SCALE GENOMIC DNA]</scope>
    <source>
        <strain evidence="1 2">NBRC 12816</strain>
    </source>
</reference>
<evidence type="ECO:0000313" key="1">
    <source>
        <dbReference type="EMBL" id="MDX2293534.1"/>
    </source>
</evidence>
<organism evidence="1 2">
    <name type="scientific">Streptomyces roseolus</name>
    <dbReference type="NCBI Taxonomy" id="67358"/>
    <lineage>
        <taxon>Bacteria</taxon>
        <taxon>Bacillati</taxon>
        <taxon>Actinomycetota</taxon>
        <taxon>Actinomycetes</taxon>
        <taxon>Kitasatosporales</taxon>
        <taxon>Streptomycetaceae</taxon>
        <taxon>Streptomyces</taxon>
    </lineage>
</organism>
<proteinExistence type="predicted"/>
<dbReference type="EMBL" id="JAWJZF010000359">
    <property type="protein sequence ID" value="MDX2293534.1"/>
    <property type="molecule type" value="Genomic_DNA"/>
</dbReference>
<evidence type="ECO:0000313" key="2">
    <source>
        <dbReference type="Proteomes" id="UP001278571"/>
    </source>
</evidence>
<keyword evidence="2" id="KW-1185">Reference proteome</keyword>
<evidence type="ECO:0008006" key="3">
    <source>
        <dbReference type="Google" id="ProtNLM"/>
    </source>
</evidence>
<comment type="caution">
    <text evidence="1">The sequence shown here is derived from an EMBL/GenBank/DDBJ whole genome shotgun (WGS) entry which is preliminary data.</text>
</comment>
<gene>
    <name evidence="1" type="ORF">R2363_15300</name>
</gene>
<name>A0ABU4K705_9ACTN</name>
<dbReference type="Proteomes" id="UP001278571">
    <property type="component" value="Unassembled WGS sequence"/>
</dbReference>